<dbReference type="InterPro" id="IPR052337">
    <property type="entry name" value="SAT4-like"/>
</dbReference>
<organism evidence="9 10">
    <name type="scientific">Delitschia confertaspora ATCC 74209</name>
    <dbReference type="NCBI Taxonomy" id="1513339"/>
    <lineage>
        <taxon>Eukaryota</taxon>
        <taxon>Fungi</taxon>
        <taxon>Dikarya</taxon>
        <taxon>Ascomycota</taxon>
        <taxon>Pezizomycotina</taxon>
        <taxon>Dothideomycetes</taxon>
        <taxon>Pleosporomycetidae</taxon>
        <taxon>Pleosporales</taxon>
        <taxon>Delitschiaceae</taxon>
        <taxon>Delitschia</taxon>
    </lineage>
</organism>
<evidence type="ECO:0000313" key="9">
    <source>
        <dbReference type="EMBL" id="KAF2197508.1"/>
    </source>
</evidence>
<keyword evidence="10" id="KW-1185">Reference proteome</keyword>
<feature type="compositionally biased region" description="Basic and acidic residues" evidence="6">
    <location>
        <begin position="347"/>
        <end position="360"/>
    </location>
</feature>
<evidence type="ECO:0000256" key="2">
    <source>
        <dbReference type="ARBA" id="ARBA00022692"/>
    </source>
</evidence>
<evidence type="ECO:0000313" key="10">
    <source>
        <dbReference type="Proteomes" id="UP000799536"/>
    </source>
</evidence>
<feature type="transmembrane region" description="Helical" evidence="7">
    <location>
        <begin position="123"/>
        <end position="144"/>
    </location>
</feature>
<feature type="transmembrane region" description="Helical" evidence="7">
    <location>
        <begin position="45"/>
        <end position="68"/>
    </location>
</feature>
<evidence type="ECO:0000256" key="3">
    <source>
        <dbReference type="ARBA" id="ARBA00022989"/>
    </source>
</evidence>
<keyword evidence="2 7" id="KW-0812">Transmembrane</keyword>
<dbReference type="OrthoDB" id="444631at2759"/>
<evidence type="ECO:0000256" key="6">
    <source>
        <dbReference type="SAM" id="MobiDB-lite"/>
    </source>
</evidence>
<feature type="transmembrane region" description="Helical" evidence="7">
    <location>
        <begin position="88"/>
        <end position="111"/>
    </location>
</feature>
<evidence type="ECO:0000256" key="4">
    <source>
        <dbReference type="ARBA" id="ARBA00023136"/>
    </source>
</evidence>
<feature type="domain" description="Rhodopsin" evidence="8">
    <location>
        <begin position="29"/>
        <end position="264"/>
    </location>
</feature>
<dbReference type="EMBL" id="ML994227">
    <property type="protein sequence ID" value="KAF2197508.1"/>
    <property type="molecule type" value="Genomic_DNA"/>
</dbReference>
<keyword evidence="4 7" id="KW-0472">Membrane</keyword>
<protein>
    <recommendedName>
        <fullName evidence="8">Rhodopsin domain-containing protein</fullName>
    </recommendedName>
</protein>
<dbReference type="Proteomes" id="UP000799536">
    <property type="component" value="Unassembled WGS sequence"/>
</dbReference>
<feature type="transmembrane region" description="Helical" evidence="7">
    <location>
        <begin position="12"/>
        <end position="33"/>
    </location>
</feature>
<dbReference type="AlphaFoldDB" id="A0A9P4JDR1"/>
<keyword evidence="3 7" id="KW-1133">Transmembrane helix</keyword>
<feature type="region of interest" description="Disordered" evidence="6">
    <location>
        <begin position="347"/>
        <end position="374"/>
    </location>
</feature>
<evidence type="ECO:0000256" key="5">
    <source>
        <dbReference type="ARBA" id="ARBA00038359"/>
    </source>
</evidence>
<dbReference type="PANTHER" id="PTHR33048:SF47">
    <property type="entry name" value="INTEGRAL MEMBRANE PROTEIN-RELATED"/>
    <property type="match status" value="1"/>
</dbReference>
<evidence type="ECO:0000256" key="1">
    <source>
        <dbReference type="ARBA" id="ARBA00004141"/>
    </source>
</evidence>
<proteinExistence type="inferred from homology"/>
<reference evidence="9" key="1">
    <citation type="journal article" date="2020" name="Stud. Mycol.">
        <title>101 Dothideomycetes genomes: a test case for predicting lifestyles and emergence of pathogens.</title>
        <authorList>
            <person name="Haridas S."/>
            <person name="Albert R."/>
            <person name="Binder M."/>
            <person name="Bloem J."/>
            <person name="Labutti K."/>
            <person name="Salamov A."/>
            <person name="Andreopoulos B."/>
            <person name="Baker S."/>
            <person name="Barry K."/>
            <person name="Bills G."/>
            <person name="Bluhm B."/>
            <person name="Cannon C."/>
            <person name="Castanera R."/>
            <person name="Culley D."/>
            <person name="Daum C."/>
            <person name="Ezra D."/>
            <person name="Gonzalez J."/>
            <person name="Henrissat B."/>
            <person name="Kuo A."/>
            <person name="Liang C."/>
            <person name="Lipzen A."/>
            <person name="Lutzoni F."/>
            <person name="Magnuson J."/>
            <person name="Mondo S."/>
            <person name="Nolan M."/>
            <person name="Ohm R."/>
            <person name="Pangilinan J."/>
            <person name="Park H.-J."/>
            <person name="Ramirez L."/>
            <person name="Alfaro M."/>
            <person name="Sun H."/>
            <person name="Tritt A."/>
            <person name="Yoshinaga Y."/>
            <person name="Zwiers L.-H."/>
            <person name="Turgeon B."/>
            <person name="Goodwin S."/>
            <person name="Spatafora J."/>
            <person name="Crous P."/>
            <person name="Grigoriev I."/>
        </authorList>
    </citation>
    <scope>NUCLEOTIDE SEQUENCE</scope>
    <source>
        <strain evidence="9">ATCC 74209</strain>
    </source>
</reference>
<dbReference type="PANTHER" id="PTHR33048">
    <property type="entry name" value="PTH11-LIKE INTEGRAL MEMBRANE PROTEIN (AFU_ORTHOLOGUE AFUA_5G11245)"/>
    <property type="match status" value="1"/>
</dbReference>
<gene>
    <name evidence="9" type="ORF">GQ43DRAFT_402891</name>
</gene>
<accession>A0A9P4JDR1</accession>
<dbReference type="InterPro" id="IPR049326">
    <property type="entry name" value="Rhodopsin_dom_fungi"/>
</dbReference>
<sequence>MPPPESHSGKTAVCISTTFTTLAGIIVLLRIYTRFFLVRCAGIEDYAIIFAMLCSIGLTIAIATQAHYGMGHHIAELEDSDMINSLKAFWGSLIMYYLALGTTKSSILLQYNRVFQTKKFRLTCNLVLLAVIVYSIWTVFGSIFACYPIKAFWTKERATCIDQFAMWFTNAGINILTDLVIIILPMPVIRRLNLAKKQKGALIGIFAVGGFVCIVSILRLQSLISISNSWDPTYDNPPAATWSSVETNVGIICSCLPCLRPLVAKFFPKVFASYQGTSTGPLPRSTAYGQRSAAWRSVNLEPIGSNTRVETEEDGIHVMTTVKVSVELEDKDMEKRERQVGFADMLESSRIESRRGREESNASTETLVPSKGKL</sequence>
<dbReference type="Pfam" id="PF20684">
    <property type="entry name" value="Fung_rhodopsin"/>
    <property type="match status" value="1"/>
</dbReference>
<comment type="similarity">
    <text evidence="5">Belongs to the SAT4 family.</text>
</comment>
<name>A0A9P4JDR1_9PLEO</name>
<comment type="caution">
    <text evidence="9">The sequence shown here is derived from an EMBL/GenBank/DDBJ whole genome shotgun (WGS) entry which is preliminary data.</text>
</comment>
<feature type="transmembrane region" description="Helical" evidence="7">
    <location>
        <begin position="201"/>
        <end position="220"/>
    </location>
</feature>
<dbReference type="GO" id="GO:0016020">
    <property type="term" value="C:membrane"/>
    <property type="evidence" value="ECO:0007669"/>
    <property type="project" value="UniProtKB-SubCell"/>
</dbReference>
<evidence type="ECO:0000259" key="8">
    <source>
        <dbReference type="Pfam" id="PF20684"/>
    </source>
</evidence>
<feature type="transmembrane region" description="Helical" evidence="7">
    <location>
        <begin position="164"/>
        <end position="189"/>
    </location>
</feature>
<evidence type="ECO:0000256" key="7">
    <source>
        <dbReference type="SAM" id="Phobius"/>
    </source>
</evidence>
<comment type="subcellular location">
    <subcellularLocation>
        <location evidence="1">Membrane</location>
        <topology evidence="1">Multi-pass membrane protein</topology>
    </subcellularLocation>
</comment>